<evidence type="ECO:0000259" key="25">
    <source>
        <dbReference type="Pfam" id="PF11838"/>
    </source>
</evidence>
<reference evidence="27 28" key="1">
    <citation type="submission" date="2018-04" db="EMBL/GenBank/DDBJ databases">
        <authorList>
            <person name="Zhang X."/>
            <person name="Yuan J."/>
            <person name="Li F."/>
            <person name="Xiang J."/>
        </authorList>
    </citation>
    <scope>NUCLEOTIDE SEQUENCE [LARGE SCALE GENOMIC DNA]</scope>
    <source>
        <tissue evidence="27">Muscle</tissue>
    </source>
</reference>
<evidence type="ECO:0000256" key="11">
    <source>
        <dbReference type="ARBA" id="ARBA00022729"/>
    </source>
</evidence>
<evidence type="ECO:0000256" key="14">
    <source>
        <dbReference type="ARBA" id="ARBA00022968"/>
    </source>
</evidence>
<dbReference type="GO" id="GO:0043171">
    <property type="term" value="P:peptide catabolic process"/>
    <property type="evidence" value="ECO:0007669"/>
    <property type="project" value="TreeGrafter"/>
</dbReference>
<feature type="domain" description="Peptidase M1 membrane alanine aminopeptidase" evidence="24">
    <location>
        <begin position="332"/>
        <end position="557"/>
    </location>
</feature>
<dbReference type="EMBL" id="QCYY01002818">
    <property type="protein sequence ID" value="ROT67356.1"/>
    <property type="molecule type" value="Genomic_DNA"/>
</dbReference>
<dbReference type="Pfam" id="PF11838">
    <property type="entry name" value="ERAP1_C"/>
    <property type="match status" value="1"/>
</dbReference>
<dbReference type="STRING" id="6689.A0A423ST31"/>
<dbReference type="FunFam" id="1.10.390.10:FF:000001">
    <property type="entry name" value="Aminopeptidase"/>
    <property type="match status" value="1"/>
</dbReference>
<dbReference type="GO" id="GO:0042277">
    <property type="term" value="F:peptide binding"/>
    <property type="evidence" value="ECO:0007669"/>
    <property type="project" value="TreeGrafter"/>
</dbReference>
<dbReference type="GO" id="GO:0008270">
    <property type="term" value="F:zinc ion binding"/>
    <property type="evidence" value="ECO:0007669"/>
    <property type="project" value="UniProtKB-UniRule"/>
</dbReference>
<feature type="site" description="Transition state stabilizer" evidence="22">
    <location>
        <position position="490"/>
    </location>
</feature>
<keyword evidence="11" id="KW-0732">Signal</keyword>
<dbReference type="Proteomes" id="UP000283509">
    <property type="component" value="Unassembled WGS sequence"/>
</dbReference>
<evidence type="ECO:0000256" key="17">
    <source>
        <dbReference type="ARBA" id="ARBA00023136"/>
    </source>
</evidence>
<evidence type="ECO:0000256" key="13">
    <source>
        <dbReference type="ARBA" id="ARBA00022833"/>
    </source>
</evidence>
<dbReference type="InterPro" id="IPR024571">
    <property type="entry name" value="ERAP1-like_C_dom"/>
</dbReference>
<evidence type="ECO:0000256" key="15">
    <source>
        <dbReference type="ARBA" id="ARBA00022989"/>
    </source>
</evidence>
<feature type="domain" description="ERAP1-like C-terminal" evidence="25">
    <location>
        <begin position="641"/>
        <end position="949"/>
    </location>
</feature>
<dbReference type="GO" id="GO:0070006">
    <property type="term" value="F:metalloaminopeptidase activity"/>
    <property type="evidence" value="ECO:0007669"/>
    <property type="project" value="TreeGrafter"/>
</dbReference>
<keyword evidence="19" id="KW-0325">Glycoprotein</keyword>
<evidence type="ECO:0000256" key="22">
    <source>
        <dbReference type="PIRSR" id="PIRSR634016-4"/>
    </source>
</evidence>
<feature type="binding site" evidence="21">
    <location>
        <position position="427"/>
    </location>
    <ligand>
        <name>Zn(2+)</name>
        <dbReference type="ChEBI" id="CHEBI:29105"/>
        <note>catalytic</note>
    </ligand>
</feature>
<evidence type="ECO:0000256" key="19">
    <source>
        <dbReference type="ARBA" id="ARBA00023180"/>
    </source>
</evidence>
<comment type="caution">
    <text evidence="27">The sequence shown here is derived from an EMBL/GenBank/DDBJ whole genome shotgun (WGS) entry which is preliminary data.</text>
</comment>
<dbReference type="GO" id="GO:0006508">
    <property type="term" value="P:proteolysis"/>
    <property type="evidence" value="ECO:0007669"/>
    <property type="project" value="UniProtKB-KW"/>
</dbReference>
<keyword evidence="9 23" id="KW-0812">Transmembrane</keyword>
<comment type="catalytic activity">
    <reaction evidence="1">
        <text>Release of an N-terminal amino acid, Xaa-|-Yaa- from a peptide, amide or arylamide. Xaa is preferably Ala, but may be most amino acids including Pro (slow action). When a terminal hydrophobic residue is followed by a prolyl residue, the two may be released as an intact Xaa-Pro dipeptide.</text>
        <dbReference type="EC" id="3.4.11.2"/>
    </reaction>
</comment>
<sequence>MTGSSRETLAMEMNQSAASVSFGKRNGCYVNRSVAVILGLLFVSATVATGLLVYYYAPQVREAGDPLNLARTSLATERPMVPTTPMTPASEVKPKIDVRLPRSVKPLHYKVKLQPLINGNFSILGYVEVEVEVLEATSNVTLHIADIVTKNETIKLAPSDQVQGPGIGINKHSYDNERQFYVAELGEELEVGKKYVLSMDFEGYLNDQLHGFYSRLTRRGRSDRLIASTQFQPTDARRAFPCFDEPGMKATFEVYLGREEGMSSISNMPKFESIPIEGQPGWVWDHFNTSVPMSTYLVAFVISDFSHMNSTANDHVLFRVWARKAAIEQANYALTTGPDILTFFEGYFNVPFPLPKQDMIAIPDFSAGAMENWGLITYRETAMLYDPAVSAASNKQRVVVVVAHELAHQWFGNLVTPEWWTDLWLNEGFASFMEYLGVDHSEPSWKMMEQFVPDDLHDVFAIDCLESSHPISIPVGHPDEINEIFDRISYAKGASIIRMMNHFLTEATFRKGLSNYLTDLKYQNAEQDDLWQYLTTAAYEDNTLPTDISVKKIMDTWTLQMGYPVIKVTRSSDGTSATVTQERFLLVKNPNSTDTHDYKWWVPLSYTTETSPDFETTKPQRWMMDTEQQLTISSLPAKDKWVIFNVQETGYYRVNYDAENWNLIIQQLKDQHESIHVINRAQIIDDVLNLARAGQVSYDTALSVNAYLGKEVEYVPWDTALNNLGYLENMFTRSSGYGDLKSYLLDILIPLYNSVGFEDNLNDPHLDQYKRVKALSWACNLGYQDCVDNSQSLFNTWSTVYCTGVAEGGEEEWNFAWEQYINSNVATEKAKLLSAMGCTKEVWILSRYLDMAFTEGSGIRKQDASQVFAAVARNDVGRYLAWNYLRDQWQKIADYYGSGFFAIARIIKAATRAFNTKLELAELELFKQQHEGQLGTATRAVDQAIERTENNIKWMDNNYDVIMQWLADNGYSSKLKSL</sequence>
<evidence type="ECO:0000256" key="5">
    <source>
        <dbReference type="ARBA" id="ARBA00022438"/>
    </source>
</evidence>
<dbReference type="GO" id="GO:0005737">
    <property type="term" value="C:cytoplasm"/>
    <property type="evidence" value="ECO:0007669"/>
    <property type="project" value="TreeGrafter"/>
</dbReference>
<dbReference type="Gene3D" id="1.25.50.20">
    <property type="match status" value="1"/>
</dbReference>
<feature type="domain" description="Aminopeptidase N-like N-terminal" evidence="26">
    <location>
        <begin position="105"/>
        <end position="297"/>
    </location>
</feature>
<evidence type="ECO:0000256" key="6">
    <source>
        <dbReference type="ARBA" id="ARBA00022475"/>
    </source>
</evidence>
<evidence type="ECO:0000256" key="20">
    <source>
        <dbReference type="PIRSR" id="PIRSR634016-1"/>
    </source>
</evidence>
<keyword evidence="13 21" id="KW-0862">Zinc</keyword>
<gene>
    <name evidence="27" type="ORF">C7M84_014558</name>
</gene>
<evidence type="ECO:0000256" key="12">
    <source>
        <dbReference type="ARBA" id="ARBA00022801"/>
    </source>
</evidence>
<keyword evidence="8 23" id="KW-0645">Protease</keyword>
<dbReference type="EC" id="3.4.11.-" evidence="23"/>
<keyword evidence="5 23" id="KW-0031">Aminopeptidase</keyword>
<evidence type="ECO:0000256" key="2">
    <source>
        <dbReference type="ARBA" id="ARBA00004606"/>
    </source>
</evidence>
<keyword evidence="14" id="KW-0735">Signal-anchor</keyword>
<feature type="active site" description="Proton acceptor" evidence="20">
    <location>
        <position position="405"/>
    </location>
</feature>
<feature type="binding site" evidence="21">
    <location>
        <position position="404"/>
    </location>
    <ligand>
        <name>Zn(2+)</name>
        <dbReference type="ChEBI" id="CHEBI:29105"/>
        <note>catalytic</note>
    </ligand>
</feature>
<dbReference type="InterPro" id="IPR014782">
    <property type="entry name" value="Peptidase_M1_dom"/>
</dbReference>
<dbReference type="SMR" id="A0A423ST31"/>
<dbReference type="InterPro" id="IPR027268">
    <property type="entry name" value="Peptidase_M4/M1_CTD_sf"/>
</dbReference>
<evidence type="ECO:0000256" key="3">
    <source>
        <dbReference type="ARBA" id="ARBA00004609"/>
    </source>
</evidence>
<evidence type="ECO:0000256" key="21">
    <source>
        <dbReference type="PIRSR" id="PIRSR634016-3"/>
    </source>
</evidence>
<dbReference type="Pfam" id="PF17900">
    <property type="entry name" value="Peptidase_M1_N"/>
    <property type="match status" value="1"/>
</dbReference>
<dbReference type="CDD" id="cd09601">
    <property type="entry name" value="M1_APN-Q_like"/>
    <property type="match status" value="1"/>
</dbReference>
<dbReference type="FunFam" id="2.60.40.1910:FF:000008">
    <property type="entry name" value="Aminopeptidase"/>
    <property type="match status" value="1"/>
</dbReference>
<dbReference type="InterPro" id="IPR045357">
    <property type="entry name" value="Aminopeptidase_N-like_N"/>
</dbReference>
<evidence type="ECO:0000256" key="16">
    <source>
        <dbReference type="ARBA" id="ARBA00023049"/>
    </source>
</evidence>
<evidence type="ECO:0000256" key="7">
    <source>
        <dbReference type="ARBA" id="ARBA00022622"/>
    </source>
</evidence>
<comment type="similarity">
    <text evidence="4 23">Belongs to the peptidase M1 family.</text>
</comment>
<keyword evidence="17 23" id="KW-0472">Membrane</keyword>
<feature type="binding site" evidence="21">
    <location>
        <position position="408"/>
    </location>
    <ligand>
        <name>Zn(2+)</name>
        <dbReference type="ChEBI" id="CHEBI:29105"/>
        <note>catalytic</note>
    </ligand>
</feature>
<dbReference type="InterPro" id="IPR001930">
    <property type="entry name" value="Peptidase_M1"/>
</dbReference>
<keyword evidence="10 21" id="KW-0479">Metal-binding</keyword>
<dbReference type="GO" id="GO:0098552">
    <property type="term" value="C:side of membrane"/>
    <property type="evidence" value="ECO:0007669"/>
    <property type="project" value="UniProtKB-KW"/>
</dbReference>
<dbReference type="GO" id="GO:0016285">
    <property type="term" value="F:alanyl aminopeptidase activity"/>
    <property type="evidence" value="ECO:0007669"/>
    <property type="project" value="UniProtKB-EC"/>
</dbReference>
<evidence type="ECO:0000259" key="26">
    <source>
        <dbReference type="Pfam" id="PF17900"/>
    </source>
</evidence>
<proteinExistence type="inferred from homology"/>
<evidence type="ECO:0000259" key="24">
    <source>
        <dbReference type="Pfam" id="PF01433"/>
    </source>
</evidence>
<dbReference type="InterPro" id="IPR034016">
    <property type="entry name" value="M1_APN-typ"/>
</dbReference>
<dbReference type="OrthoDB" id="510539at2759"/>
<keyword evidence="15 23" id="KW-1133">Transmembrane helix</keyword>
<dbReference type="FunFam" id="1.25.50.20:FF:000001">
    <property type="entry name" value="Aminopeptidase"/>
    <property type="match status" value="1"/>
</dbReference>
<dbReference type="PRINTS" id="PR00756">
    <property type="entry name" value="ALADIPTASE"/>
</dbReference>
<dbReference type="PANTHER" id="PTHR11533">
    <property type="entry name" value="PROTEASE M1 ZINC METALLOPROTEASE"/>
    <property type="match status" value="1"/>
</dbReference>
<dbReference type="SUPFAM" id="SSF63737">
    <property type="entry name" value="Leukotriene A4 hydrolase N-terminal domain"/>
    <property type="match status" value="1"/>
</dbReference>
<dbReference type="InterPro" id="IPR042097">
    <property type="entry name" value="Aminopeptidase_N-like_N_sf"/>
</dbReference>
<accession>A0A423ST31</accession>
<evidence type="ECO:0000313" key="27">
    <source>
        <dbReference type="EMBL" id="ROT67356.1"/>
    </source>
</evidence>
<keyword evidence="7" id="KW-0449">Lipoprotein</keyword>
<evidence type="ECO:0000256" key="23">
    <source>
        <dbReference type="RuleBase" id="RU364040"/>
    </source>
</evidence>
<keyword evidence="16 23" id="KW-0482">Metalloprotease</keyword>
<dbReference type="GO" id="GO:0005886">
    <property type="term" value="C:plasma membrane"/>
    <property type="evidence" value="ECO:0007669"/>
    <property type="project" value="UniProtKB-SubCell"/>
</dbReference>
<dbReference type="GO" id="GO:0005615">
    <property type="term" value="C:extracellular space"/>
    <property type="evidence" value="ECO:0007669"/>
    <property type="project" value="TreeGrafter"/>
</dbReference>
<keyword evidence="18" id="KW-1015">Disulfide bond</keyword>
<name>A0A423ST31_PENVA</name>
<protein>
    <recommendedName>
        <fullName evidence="23">Aminopeptidase</fullName>
        <ecNumber evidence="23">3.4.11.-</ecNumber>
    </recommendedName>
</protein>
<keyword evidence="7" id="KW-0336">GPI-anchor</keyword>
<keyword evidence="6" id="KW-1003">Cell membrane</keyword>
<dbReference type="Gene3D" id="2.60.40.1730">
    <property type="entry name" value="tricorn interacting facor f3 domain"/>
    <property type="match status" value="1"/>
</dbReference>
<reference evidence="27 28" key="2">
    <citation type="submission" date="2019-01" db="EMBL/GenBank/DDBJ databases">
        <title>The decoding of complex shrimp genome reveals the adaptation for benthos swimmer, frequently molting mechanism and breeding impact on genome.</title>
        <authorList>
            <person name="Sun Y."/>
            <person name="Gao Y."/>
            <person name="Yu Y."/>
        </authorList>
    </citation>
    <scope>NUCLEOTIDE SEQUENCE [LARGE SCALE GENOMIC DNA]</scope>
    <source>
        <tissue evidence="27">Muscle</tissue>
    </source>
</reference>
<evidence type="ECO:0000313" key="28">
    <source>
        <dbReference type="Proteomes" id="UP000283509"/>
    </source>
</evidence>
<comment type="subcellular location">
    <subcellularLocation>
        <location evidence="3">Cell membrane</location>
        <topology evidence="3">Lipid-anchor</topology>
        <topology evidence="3">GPI-anchor</topology>
    </subcellularLocation>
    <subcellularLocation>
        <location evidence="2">Membrane</location>
        <topology evidence="2">Single-pass type II membrane protein</topology>
    </subcellularLocation>
</comment>
<dbReference type="Gene3D" id="1.10.390.10">
    <property type="entry name" value="Neutral Protease Domain 2"/>
    <property type="match status" value="1"/>
</dbReference>
<dbReference type="SUPFAM" id="SSF55486">
    <property type="entry name" value="Metalloproteases ('zincins'), catalytic domain"/>
    <property type="match status" value="1"/>
</dbReference>
<evidence type="ECO:0000256" key="10">
    <source>
        <dbReference type="ARBA" id="ARBA00022723"/>
    </source>
</evidence>
<evidence type="ECO:0000256" key="18">
    <source>
        <dbReference type="ARBA" id="ARBA00023157"/>
    </source>
</evidence>
<dbReference type="Gene3D" id="2.60.40.1910">
    <property type="match status" value="1"/>
</dbReference>
<dbReference type="InterPro" id="IPR050344">
    <property type="entry name" value="Peptidase_M1_aminopeptidases"/>
</dbReference>
<keyword evidence="28" id="KW-1185">Reference proteome</keyword>
<dbReference type="Pfam" id="PF01433">
    <property type="entry name" value="Peptidase_M1"/>
    <property type="match status" value="1"/>
</dbReference>
<dbReference type="AlphaFoldDB" id="A0A423ST31"/>
<evidence type="ECO:0000256" key="1">
    <source>
        <dbReference type="ARBA" id="ARBA00000098"/>
    </source>
</evidence>
<feature type="transmembrane region" description="Helical" evidence="23">
    <location>
        <begin position="34"/>
        <end position="57"/>
    </location>
</feature>
<keyword evidence="12 23" id="KW-0378">Hydrolase</keyword>
<evidence type="ECO:0000256" key="9">
    <source>
        <dbReference type="ARBA" id="ARBA00022692"/>
    </source>
</evidence>
<organism evidence="27 28">
    <name type="scientific">Penaeus vannamei</name>
    <name type="common">Whiteleg shrimp</name>
    <name type="synonym">Litopenaeus vannamei</name>
    <dbReference type="NCBI Taxonomy" id="6689"/>
    <lineage>
        <taxon>Eukaryota</taxon>
        <taxon>Metazoa</taxon>
        <taxon>Ecdysozoa</taxon>
        <taxon>Arthropoda</taxon>
        <taxon>Crustacea</taxon>
        <taxon>Multicrustacea</taxon>
        <taxon>Malacostraca</taxon>
        <taxon>Eumalacostraca</taxon>
        <taxon>Eucarida</taxon>
        <taxon>Decapoda</taxon>
        <taxon>Dendrobranchiata</taxon>
        <taxon>Penaeoidea</taxon>
        <taxon>Penaeidae</taxon>
        <taxon>Penaeus</taxon>
    </lineage>
</organism>
<evidence type="ECO:0000256" key="8">
    <source>
        <dbReference type="ARBA" id="ARBA00022670"/>
    </source>
</evidence>
<dbReference type="FunFam" id="2.60.40.1730:FF:000012">
    <property type="entry name" value="Aminopeptidase N"/>
    <property type="match status" value="1"/>
</dbReference>
<evidence type="ECO:0000256" key="4">
    <source>
        <dbReference type="ARBA" id="ARBA00010136"/>
    </source>
</evidence>
<comment type="cofactor">
    <cofactor evidence="21 23">
        <name>Zn(2+)</name>
        <dbReference type="ChEBI" id="CHEBI:29105"/>
    </cofactor>
    <text evidence="21 23">Binds 1 zinc ion per subunit.</text>
</comment>
<dbReference type="PANTHER" id="PTHR11533:SF294">
    <property type="entry name" value="THYROTROPIN-RELEASING HORMONE-DEGRADING ECTOENZYME"/>
    <property type="match status" value="1"/>
</dbReference>